<gene>
    <name evidence="3" type="ORF">IE077_002399</name>
</gene>
<keyword evidence="4" id="KW-1185">Reference proteome</keyword>
<dbReference type="Proteomes" id="UP000823046">
    <property type="component" value="Unassembled WGS sequence"/>
</dbReference>
<dbReference type="PROSITE" id="PS51471">
    <property type="entry name" value="FE2OG_OXY"/>
    <property type="match status" value="1"/>
</dbReference>
<keyword evidence="1" id="KW-0408">Iron</keyword>
<sequence length="306" mass="34243">VTQRIIRKGRWRKDKRGEEKSTNSVLPLAISSSVQAQNLVGEIALQSIRRSPTFLVDANAASAVHSVLQGGSLYLPSFFASQQDYTIFSKLLHELLDVDLNEKANGSQEALSFSKTNQQSPMMQYQNSEKANTTIDSSPLLLSNSAVPILPEHTLKAWSRHCIHENPTFSPTFCFILDRLEKYFDVEIFASRLNLYRDGSDWKPFHHDSHAYSKDHKQAEDFTMGASFGSSRELVFLHEASSHHLAIPQNNGDVFAFASDVNRKLKHGVPQLPKAKVGPRFSIIAWGKRRSLNPRNAGPAEINQAS</sequence>
<accession>A0ABQ7JAZ6</accession>
<dbReference type="Gene3D" id="2.60.120.590">
    <property type="entry name" value="Alpha-ketoglutarate-dependent dioxygenase AlkB-like"/>
    <property type="match status" value="1"/>
</dbReference>
<evidence type="ECO:0000313" key="3">
    <source>
        <dbReference type="EMBL" id="KAF8821167.1"/>
    </source>
</evidence>
<feature type="domain" description="Fe2OG dioxygenase" evidence="2">
    <location>
        <begin position="187"/>
        <end position="289"/>
    </location>
</feature>
<proteinExistence type="inferred from homology"/>
<keyword evidence="1" id="KW-0560">Oxidoreductase</keyword>
<feature type="non-terminal residue" evidence="3">
    <location>
        <position position="1"/>
    </location>
</feature>
<dbReference type="PANTHER" id="PTHR42256:SF1">
    <property type="entry name" value="FE2OG DIOXYGENASE DOMAIN-CONTAINING PROTEIN"/>
    <property type="match status" value="1"/>
</dbReference>
<name>A0ABQ7JAZ6_9APIC</name>
<dbReference type="PANTHER" id="PTHR42256">
    <property type="entry name" value="OXOGLUTARATE/IRON-DEPENDENT DIOXYGENASE"/>
    <property type="match status" value="1"/>
</dbReference>
<dbReference type="SUPFAM" id="SSF51197">
    <property type="entry name" value="Clavaminate synthase-like"/>
    <property type="match status" value="1"/>
</dbReference>
<evidence type="ECO:0000259" key="2">
    <source>
        <dbReference type="PROSITE" id="PS51471"/>
    </source>
</evidence>
<dbReference type="InterPro" id="IPR005123">
    <property type="entry name" value="Oxoglu/Fe-dep_dioxygenase_dom"/>
</dbReference>
<evidence type="ECO:0000313" key="4">
    <source>
        <dbReference type="Proteomes" id="UP000823046"/>
    </source>
</evidence>
<dbReference type="InterPro" id="IPR037151">
    <property type="entry name" value="AlkB-like_sf"/>
</dbReference>
<organism evidence="3 4">
    <name type="scientific">Cardiosporidium cionae</name>
    <dbReference type="NCBI Taxonomy" id="476202"/>
    <lineage>
        <taxon>Eukaryota</taxon>
        <taxon>Sar</taxon>
        <taxon>Alveolata</taxon>
        <taxon>Apicomplexa</taxon>
        <taxon>Aconoidasida</taxon>
        <taxon>Nephromycida</taxon>
        <taxon>Cardiosporidium</taxon>
    </lineage>
</organism>
<keyword evidence="1" id="KW-0479">Metal-binding</keyword>
<comment type="caution">
    <text evidence="3">The sequence shown here is derived from an EMBL/GenBank/DDBJ whole genome shotgun (WGS) entry which is preliminary data.</text>
</comment>
<dbReference type="EMBL" id="JADAQX010000223">
    <property type="protein sequence ID" value="KAF8821167.1"/>
    <property type="molecule type" value="Genomic_DNA"/>
</dbReference>
<evidence type="ECO:0000256" key="1">
    <source>
        <dbReference type="RuleBase" id="RU003682"/>
    </source>
</evidence>
<reference evidence="3 4" key="1">
    <citation type="journal article" date="2020" name="bioRxiv">
        <title>Metabolic contributions of an alphaproteobacterial endosymbiont in the apicomplexan Cardiosporidium cionae.</title>
        <authorList>
            <person name="Hunter E.S."/>
            <person name="Paight C.J."/>
            <person name="Lane C.E."/>
        </authorList>
    </citation>
    <scope>NUCLEOTIDE SEQUENCE [LARGE SCALE GENOMIC DNA]</scope>
    <source>
        <strain evidence="3">ESH_2018</strain>
    </source>
</reference>
<comment type="similarity">
    <text evidence="1">Belongs to the iron/ascorbate-dependent oxidoreductase family.</text>
</comment>
<protein>
    <recommendedName>
        <fullName evidence="2">Fe2OG dioxygenase domain-containing protein</fullName>
    </recommendedName>
</protein>